<protein>
    <recommendedName>
        <fullName evidence="5">ABC transporter</fullName>
    </recommendedName>
</protein>
<dbReference type="eggNOG" id="COG1108">
    <property type="taxonomic scope" value="Bacteria"/>
</dbReference>
<evidence type="ECO:0000313" key="3">
    <source>
        <dbReference type="EMBL" id="KEQ12290.1"/>
    </source>
</evidence>
<evidence type="ECO:0000256" key="1">
    <source>
        <dbReference type="RuleBase" id="RU003943"/>
    </source>
</evidence>
<dbReference type="Pfam" id="PF00950">
    <property type="entry name" value="ABC-3"/>
    <property type="match status" value="1"/>
</dbReference>
<dbReference type="PANTHER" id="PTHR30477:SF19">
    <property type="entry name" value="METAL ABC TRANSPORTER PERMEASE"/>
    <property type="match status" value="1"/>
</dbReference>
<gene>
    <name evidence="3" type="ORF">GZ77_17150</name>
</gene>
<feature type="transmembrane region" description="Helical" evidence="2">
    <location>
        <begin position="36"/>
        <end position="58"/>
    </location>
</feature>
<dbReference type="RefSeq" id="WP_034877659.1">
    <property type="nucleotide sequence ID" value="NZ_JOKG01000004.1"/>
</dbReference>
<dbReference type="GO" id="GO:0010043">
    <property type="term" value="P:response to zinc ion"/>
    <property type="evidence" value="ECO:0007669"/>
    <property type="project" value="TreeGrafter"/>
</dbReference>
<keyword evidence="2" id="KW-1133">Transmembrane helix</keyword>
<keyword evidence="1" id="KW-0813">Transport</keyword>
<accession>A0A081N1G7</accession>
<feature type="transmembrane region" description="Helical" evidence="2">
    <location>
        <begin position="6"/>
        <end position="27"/>
    </location>
</feature>
<dbReference type="InterPro" id="IPR001626">
    <property type="entry name" value="ABC_TroCD"/>
</dbReference>
<feature type="transmembrane region" description="Helical" evidence="2">
    <location>
        <begin position="78"/>
        <end position="96"/>
    </location>
</feature>
<comment type="caution">
    <text evidence="3">The sequence shown here is derived from an EMBL/GenBank/DDBJ whole genome shotgun (WGS) entry which is preliminary data.</text>
</comment>
<keyword evidence="2" id="KW-0472">Membrane</keyword>
<evidence type="ECO:0000256" key="2">
    <source>
        <dbReference type="SAM" id="Phobius"/>
    </source>
</evidence>
<sequence length="266" mass="27960">MVDISLVTILLPAFCGGALVLISHLILGRQVLNRGIVFMDLAVAQIAAMGSIFAHLMSEILGVSESPSQEAFMNALETAMPFIFSVSGACLISRLSSRTSIELEAMIGCIYILAAACILLVLSSDPHGAEHMSDTLGGKILWIQWSSLVTPGLATLALLAGLLLKPQLLTTNLFYPIFAILITLSVELAGVYLVFSTLIMPALAVSGMTGKKSWITGYGLGVAGIGAGLVLSSLLDYPGGPSIVLTMAMACMMFRWLVRAPATVSP</sequence>
<organism evidence="3 4">
    <name type="scientific">Endozoicomonas montiporae</name>
    <dbReference type="NCBI Taxonomy" id="1027273"/>
    <lineage>
        <taxon>Bacteria</taxon>
        <taxon>Pseudomonadati</taxon>
        <taxon>Pseudomonadota</taxon>
        <taxon>Gammaproteobacteria</taxon>
        <taxon>Oceanospirillales</taxon>
        <taxon>Endozoicomonadaceae</taxon>
        <taxon>Endozoicomonas</taxon>
    </lineage>
</organism>
<keyword evidence="4" id="KW-1185">Reference proteome</keyword>
<dbReference type="GO" id="GO:0043190">
    <property type="term" value="C:ATP-binding cassette (ABC) transporter complex"/>
    <property type="evidence" value="ECO:0007669"/>
    <property type="project" value="InterPro"/>
</dbReference>
<dbReference type="EMBL" id="JOKG01000004">
    <property type="protein sequence ID" value="KEQ12290.1"/>
    <property type="molecule type" value="Genomic_DNA"/>
</dbReference>
<feature type="transmembrane region" description="Helical" evidence="2">
    <location>
        <begin position="242"/>
        <end position="258"/>
    </location>
</feature>
<feature type="transmembrane region" description="Helical" evidence="2">
    <location>
        <begin position="215"/>
        <end position="235"/>
    </location>
</feature>
<evidence type="ECO:0000313" key="4">
    <source>
        <dbReference type="Proteomes" id="UP000028006"/>
    </source>
</evidence>
<reference evidence="3 4" key="1">
    <citation type="submission" date="2014-06" db="EMBL/GenBank/DDBJ databases">
        <title>Whole Genome Sequences of Three Symbiotic Endozoicomonas Bacteria.</title>
        <authorList>
            <person name="Neave M.J."/>
            <person name="Apprill A."/>
            <person name="Voolstra C.R."/>
        </authorList>
    </citation>
    <scope>NUCLEOTIDE SEQUENCE [LARGE SCALE GENOMIC DNA]</scope>
    <source>
        <strain evidence="3 4">LMG 24815</strain>
    </source>
</reference>
<dbReference type="AlphaFoldDB" id="A0A081N1G7"/>
<dbReference type="GO" id="GO:0055085">
    <property type="term" value="P:transmembrane transport"/>
    <property type="evidence" value="ECO:0007669"/>
    <property type="project" value="InterPro"/>
</dbReference>
<feature type="transmembrane region" description="Helical" evidence="2">
    <location>
        <begin position="142"/>
        <end position="164"/>
    </location>
</feature>
<name>A0A081N1G7_9GAMM</name>
<feature type="transmembrane region" description="Helical" evidence="2">
    <location>
        <begin position="103"/>
        <end position="122"/>
    </location>
</feature>
<comment type="similarity">
    <text evidence="1">Belongs to the ABC-3 integral membrane protein family.</text>
</comment>
<proteinExistence type="inferred from homology"/>
<dbReference type="Proteomes" id="UP000028006">
    <property type="component" value="Unassembled WGS sequence"/>
</dbReference>
<dbReference type="PANTHER" id="PTHR30477">
    <property type="entry name" value="ABC-TRANSPORTER METAL-BINDING PROTEIN"/>
    <property type="match status" value="1"/>
</dbReference>
<evidence type="ECO:0008006" key="5">
    <source>
        <dbReference type="Google" id="ProtNLM"/>
    </source>
</evidence>
<keyword evidence="1 2" id="KW-0812">Transmembrane</keyword>
<feature type="transmembrane region" description="Helical" evidence="2">
    <location>
        <begin position="173"/>
        <end position="195"/>
    </location>
</feature>
<comment type="subcellular location">
    <subcellularLocation>
        <location evidence="1">Cell membrane</location>
        <topology evidence="1">Multi-pass membrane protein</topology>
    </subcellularLocation>
</comment>